<dbReference type="InterPro" id="IPR016155">
    <property type="entry name" value="Mopterin_synth/thiamin_S_b"/>
</dbReference>
<dbReference type="CDD" id="cd17040">
    <property type="entry name" value="Ubl_MoaD_like"/>
    <property type="match status" value="1"/>
</dbReference>
<evidence type="ECO:0000313" key="1">
    <source>
        <dbReference type="EMBL" id="MBK7414879.1"/>
    </source>
</evidence>
<reference evidence="1 2" key="1">
    <citation type="submission" date="2020-10" db="EMBL/GenBank/DDBJ databases">
        <title>Connecting structure to function with the recovery of over 1000 high-quality activated sludge metagenome-assembled genomes encoding full-length rRNA genes using long-read sequencing.</title>
        <authorList>
            <person name="Singleton C.M."/>
            <person name="Petriglieri F."/>
            <person name="Kristensen J.M."/>
            <person name="Kirkegaard R.H."/>
            <person name="Michaelsen T.Y."/>
            <person name="Andersen M.H."/>
            <person name="Karst S.M."/>
            <person name="Dueholm M.S."/>
            <person name="Nielsen P.H."/>
            <person name="Albertsen M."/>
        </authorList>
    </citation>
    <scope>NUCLEOTIDE SEQUENCE [LARGE SCALE GENOMIC DNA]</scope>
    <source>
        <strain evidence="1">EsbW_18-Q3-R4-48_BATAC.463</strain>
    </source>
</reference>
<gene>
    <name evidence="1" type="ORF">IPJ38_06905</name>
</gene>
<organism evidence="1 2">
    <name type="scientific">Candidatus Dechloromonas phosphorivorans</name>
    <dbReference type="NCBI Taxonomy" id="2899244"/>
    <lineage>
        <taxon>Bacteria</taxon>
        <taxon>Pseudomonadati</taxon>
        <taxon>Pseudomonadota</taxon>
        <taxon>Betaproteobacteria</taxon>
        <taxon>Rhodocyclales</taxon>
        <taxon>Azonexaceae</taxon>
        <taxon>Dechloromonas</taxon>
    </lineage>
</organism>
<dbReference type="InterPro" id="IPR012675">
    <property type="entry name" value="Beta-grasp_dom_sf"/>
</dbReference>
<protein>
    <submittedName>
        <fullName evidence="1">MoaD/ThiS family protein</fullName>
    </submittedName>
</protein>
<comment type="caution">
    <text evidence="1">The sequence shown here is derived from an EMBL/GenBank/DDBJ whole genome shotgun (WGS) entry which is preliminary data.</text>
</comment>
<dbReference type="EMBL" id="JADJMS010000013">
    <property type="protein sequence ID" value="MBK7414879.1"/>
    <property type="molecule type" value="Genomic_DNA"/>
</dbReference>
<accession>A0A935JYH8</accession>
<dbReference type="SUPFAM" id="SSF54285">
    <property type="entry name" value="MoaD/ThiS"/>
    <property type="match status" value="1"/>
</dbReference>
<dbReference type="Pfam" id="PF02597">
    <property type="entry name" value="ThiS"/>
    <property type="match status" value="1"/>
</dbReference>
<dbReference type="AlphaFoldDB" id="A0A935JYH8"/>
<sequence length="83" mass="8753">MRVTVKLYATLSDYLPAGSKNNRLEVEVAEGVTVNAVLASFLLPPKLTHLVLLNGVFIPPEARATTSVAEGNIIAVWPPIAGG</sequence>
<dbReference type="Gene3D" id="3.10.20.30">
    <property type="match status" value="1"/>
</dbReference>
<proteinExistence type="predicted"/>
<dbReference type="InterPro" id="IPR003749">
    <property type="entry name" value="ThiS/MoaD-like"/>
</dbReference>
<evidence type="ECO:0000313" key="2">
    <source>
        <dbReference type="Proteomes" id="UP000739411"/>
    </source>
</evidence>
<dbReference type="Proteomes" id="UP000739411">
    <property type="component" value="Unassembled WGS sequence"/>
</dbReference>
<name>A0A935JYH8_9RHOO</name>